<gene>
    <name evidence="1" type="ORF">EXU30_12775</name>
</gene>
<accession>A0A411PJ67</accession>
<dbReference type="Proteomes" id="UP000291106">
    <property type="component" value="Chromosome"/>
</dbReference>
<evidence type="ECO:0000313" key="2">
    <source>
        <dbReference type="Proteomes" id="UP000291106"/>
    </source>
</evidence>
<evidence type="ECO:0008006" key="3">
    <source>
        <dbReference type="Google" id="ProtNLM"/>
    </source>
</evidence>
<organism evidence="1 2">
    <name type="scientific">Shewanella maritima</name>
    <dbReference type="NCBI Taxonomy" id="2520507"/>
    <lineage>
        <taxon>Bacteria</taxon>
        <taxon>Pseudomonadati</taxon>
        <taxon>Pseudomonadota</taxon>
        <taxon>Gammaproteobacteria</taxon>
        <taxon>Alteromonadales</taxon>
        <taxon>Shewanellaceae</taxon>
        <taxon>Shewanella</taxon>
    </lineage>
</organism>
<name>A0A411PJ67_9GAMM</name>
<proteinExistence type="predicted"/>
<keyword evidence="2" id="KW-1185">Reference proteome</keyword>
<dbReference type="EMBL" id="CP036200">
    <property type="protein sequence ID" value="QBF83472.1"/>
    <property type="molecule type" value="Genomic_DNA"/>
</dbReference>
<dbReference type="KEGG" id="smai:EXU30_12775"/>
<sequence>MRKQADYCQFGADLAQGYIDSYDQLNKAGDKADTKSLVHMHLATLLTDTAKFSQAIEVCQQALSHKLTDGTVTGFEGRINRIEKAQAKAGA</sequence>
<dbReference type="AlphaFoldDB" id="A0A411PJ67"/>
<protein>
    <recommendedName>
        <fullName evidence="3">Tetratricopeptide repeat protein</fullName>
    </recommendedName>
</protein>
<dbReference type="OrthoDB" id="6398477at2"/>
<evidence type="ECO:0000313" key="1">
    <source>
        <dbReference type="EMBL" id="QBF83472.1"/>
    </source>
</evidence>
<reference evidence="1 2" key="1">
    <citation type="submission" date="2019-02" db="EMBL/GenBank/DDBJ databases">
        <title>Shewanella sp. D4-2 isolated from Dokdo Island.</title>
        <authorList>
            <person name="Baek K."/>
        </authorList>
    </citation>
    <scope>NUCLEOTIDE SEQUENCE [LARGE SCALE GENOMIC DNA]</scope>
    <source>
        <strain evidence="1 2">D4-2</strain>
    </source>
</reference>